<feature type="transmembrane region" description="Helical" evidence="2">
    <location>
        <begin position="204"/>
        <end position="224"/>
    </location>
</feature>
<dbReference type="Gene3D" id="3.30.70.1070">
    <property type="entry name" value="Sporulation related repeat"/>
    <property type="match status" value="1"/>
</dbReference>
<feature type="compositionally biased region" description="Basic and acidic residues" evidence="1">
    <location>
        <begin position="157"/>
        <end position="176"/>
    </location>
</feature>
<feature type="domain" description="SPOR" evidence="3">
    <location>
        <begin position="420"/>
        <end position="505"/>
    </location>
</feature>
<evidence type="ECO:0000313" key="5">
    <source>
        <dbReference type="Proteomes" id="UP000051660"/>
    </source>
</evidence>
<evidence type="ECO:0000256" key="1">
    <source>
        <dbReference type="SAM" id="MobiDB-lite"/>
    </source>
</evidence>
<dbReference type="InterPro" id="IPR036680">
    <property type="entry name" value="SPOR-like_sf"/>
</dbReference>
<keyword evidence="2" id="KW-0472">Membrane</keyword>
<feature type="compositionally biased region" description="Low complexity" evidence="1">
    <location>
        <begin position="53"/>
        <end position="64"/>
    </location>
</feature>
<organism evidence="4 5">
    <name type="scientific">Bradyrhizobium lablabi</name>
    <dbReference type="NCBI Taxonomy" id="722472"/>
    <lineage>
        <taxon>Bacteria</taxon>
        <taxon>Pseudomonadati</taxon>
        <taxon>Pseudomonadota</taxon>
        <taxon>Alphaproteobacteria</taxon>
        <taxon>Hyphomicrobiales</taxon>
        <taxon>Nitrobacteraceae</taxon>
        <taxon>Bradyrhizobium</taxon>
    </lineage>
</organism>
<name>A0A0R3MDZ9_9BRAD</name>
<comment type="caution">
    <text evidence="4">The sequence shown here is derived from an EMBL/GenBank/DDBJ whole genome shotgun (WGS) entry which is preliminary data.</text>
</comment>
<keyword evidence="2" id="KW-0812">Transmembrane</keyword>
<keyword evidence="2" id="KW-1133">Transmembrane helix</keyword>
<feature type="region of interest" description="Disordered" evidence="1">
    <location>
        <begin position="228"/>
        <end position="403"/>
    </location>
</feature>
<sequence>MADRYQDRPFPSADQARGESDPLAELARLIGQNDSFGNAPKPAPRPLQSRANARPPQYDPPAYDQPEEEPAAPPALPAWMQRARQETTPPPPLPSPLPENHYDDEPEYQQPSPVHPLHRYSAQPPQVPAHEAPVRDDYYEAPQHQQYADDPQPQDPSRYDDALYGRLENGEHDYQRDPAYPDDPYAYQSEYEEEPEPKKRSSGLMTVAAVLALAVVGTGAAFAYRTYVGSPRSGEPPIIRADNSPTKVVPAPSDAGAAKNPDRLLSGDGGEKLVSREETPVDVTRSGAPRVVFPPLNQNNSPPPVSSVSPQGLPPQNGANGTMNNEPRRIRTLAVKGDPADNGGVPAGAGAPPPRPAPTTRSAAAPGPGPTVPPAAPAGRNPASANASANPPMSLAPGAADPAPAAPARVAAVNPAQQAPAASGGYLVQVSSQKNEADAQASYRALQGKFPSVLGPHSSMVKRVDLGEKGVYYRAFAGPFGSSEEAAQVCNSLKSAGGQCFVQRN</sequence>
<dbReference type="Proteomes" id="UP000051660">
    <property type="component" value="Unassembled WGS sequence"/>
</dbReference>
<evidence type="ECO:0000259" key="3">
    <source>
        <dbReference type="PROSITE" id="PS51724"/>
    </source>
</evidence>
<dbReference type="RefSeq" id="WP_057861729.1">
    <property type="nucleotide sequence ID" value="NZ_LLYB01000109.1"/>
</dbReference>
<gene>
    <name evidence="4" type="ORF">CQ14_25220</name>
</gene>
<dbReference type="GO" id="GO:0042834">
    <property type="term" value="F:peptidoglycan binding"/>
    <property type="evidence" value="ECO:0007669"/>
    <property type="project" value="InterPro"/>
</dbReference>
<accession>A0A0R3MDZ9</accession>
<protein>
    <recommendedName>
        <fullName evidence="3">SPOR domain-containing protein</fullName>
    </recommendedName>
</protein>
<proteinExistence type="predicted"/>
<dbReference type="OrthoDB" id="7338235at2"/>
<reference evidence="4 5" key="1">
    <citation type="submission" date="2014-03" db="EMBL/GenBank/DDBJ databases">
        <title>Bradyrhizobium valentinum sp. nov., isolated from effective nodules of Lupinus mariae-josephae, a lupine endemic of basic-lime soils in Eastern Spain.</title>
        <authorList>
            <person name="Duran D."/>
            <person name="Rey L."/>
            <person name="Navarro A."/>
            <person name="Busquets A."/>
            <person name="Imperial J."/>
            <person name="Ruiz-Argueso T."/>
        </authorList>
    </citation>
    <scope>NUCLEOTIDE SEQUENCE [LARGE SCALE GENOMIC DNA]</scope>
    <source>
        <strain evidence="4 5">CCBAU 23086</strain>
    </source>
</reference>
<evidence type="ECO:0000256" key="2">
    <source>
        <dbReference type="SAM" id="Phobius"/>
    </source>
</evidence>
<feature type="region of interest" description="Disordered" evidence="1">
    <location>
        <begin position="1"/>
        <end position="202"/>
    </location>
</feature>
<dbReference type="EMBL" id="LLYB01000109">
    <property type="protein sequence ID" value="KRR18225.1"/>
    <property type="molecule type" value="Genomic_DNA"/>
</dbReference>
<dbReference type="PROSITE" id="PS51724">
    <property type="entry name" value="SPOR"/>
    <property type="match status" value="1"/>
</dbReference>
<feature type="compositionally biased region" description="Low complexity" evidence="1">
    <location>
        <begin position="294"/>
        <end position="316"/>
    </location>
</feature>
<feature type="compositionally biased region" description="Low complexity" evidence="1">
    <location>
        <begin position="340"/>
        <end position="350"/>
    </location>
</feature>
<dbReference type="AlphaFoldDB" id="A0A0R3MDZ9"/>
<evidence type="ECO:0000313" key="4">
    <source>
        <dbReference type="EMBL" id="KRR18225.1"/>
    </source>
</evidence>
<feature type="compositionally biased region" description="Pro residues" evidence="1">
    <location>
        <begin position="367"/>
        <end position="376"/>
    </location>
</feature>
<feature type="compositionally biased region" description="Low complexity" evidence="1">
    <location>
        <begin position="377"/>
        <end position="403"/>
    </location>
</feature>
<dbReference type="SUPFAM" id="SSF110997">
    <property type="entry name" value="Sporulation related repeat"/>
    <property type="match status" value="1"/>
</dbReference>
<feature type="compositionally biased region" description="Basic and acidic residues" evidence="1">
    <location>
        <begin position="269"/>
        <end position="279"/>
    </location>
</feature>
<dbReference type="Pfam" id="PF05036">
    <property type="entry name" value="SPOR"/>
    <property type="match status" value="1"/>
</dbReference>
<dbReference type="InterPro" id="IPR007730">
    <property type="entry name" value="SPOR-like_dom"/>
</dbReference>
<feature type="compositionally biased region" description="Pro residues" evidence="1">
    <location>
        <begin position="88"/>
        <end position="97"/>
    </location>
</feature>
<feature type="compositionally biased region" description="Low complexity" evidence="1">
    <location>
        <begin position="142"/>
        <end position="151"/>
    </location>
</feature>